<dbReference type="KEGG" id="gog:C1280_19110"/>
<organism evidence="1 2">
    <name type="scientific">Gemmata obscuriglobus</name>
    <dbReference type="NCBI Taxonomy" id="114"/>
    <lineage>
        <taxon>Bacteria</taxon>
        <taxon>Pseudomonadati</taxon>
        <taxon>Planctomycetota</taxon>
        <taxon>Planctomycetia</taxon>
        <taxon>Gemmatales</taxon>
        <taxon>Gemmataceae</taxon>
        <taxon>Gemmata</taxon>
    </lineage>
</organism>
<dbReference type="Proteomes" id="UP000245802">
    <property type="component" value="Chromosome"/>
</dbReference>
<dbReference type="EMBL" id="CP025958">
    <property type="protein sequence ID" value="AWM38885.1"/>
    <property type="molecule type" value="Genomic_DNA"/>
</dbReference>
<accession>A0A2Z3H7D6</accession>
<evidence type="ECO:0000313" key="2">
    <source>
        <dbReference type="Proteomes" id="UP000245802"/>
    </source>
</evidence>
<sequence>MFSVMLYARPVRAVFAICSRKVLERPEVVERIIRVGRDSLGCCYFNPQSGEFSVPLEATLGRLSPDAEPDTDG</sequence>
<gene>
    <name evidence="1" type="ORF">C1280_19110</name>
</gene>
<dbReference type="AlphaFoldDB" id="A0A2Z3H7D6"/>
<keyword evidence="2" id="KW-1185">Reference proteome</keyword>
<proteinExistence type="predicted"/>
<reference evidence="1 2" key="1">
    <citation type="submission" date="2018-01" db="EMBL/GenBank/DDBJ databases">
        <title>G. obscuriglobus.</title>
        <authorList>
            <person name="Franke J."/>
            <person name="Blomberg W."/>
            <person name="Selmecki A."/>
        </authorList>
    </citation>
    <scope>NUCLEOTIDE SEQUENCE [LARGE SCALE GENOMIC DNA]</scope>
    <source>
        <strain evidence="1 2">DSM 5831</strain>
    </source>
</reference>
<name>A0A2Z3H7D6_9BACT</name>
<protein>
    <submittedName>
        <fullName evidence="1">Uncharacterized protein</fullName>
    </submittedName>
</protein>
<evidence type="ECO:0000313" key="1">
    <source>
        <dbReference type="EMBL" id="AWM38885.1"/>
    </source>
</evidence>